<comment type="caution">
    <text evidence="2">The sequence shown here is derived from an EMBL/GenBank/DDBJ whole genome shotgun (WGS) entry which is preliminary data.</text>
</comment>
<feature type="region of interest" description="Disordered" evidence="1">
    <location>
        <begin position="1"/>
        <end position="25"/>
    </location>
</feature>
<dbReference type="InterPro" id="IPR035437">
    <property type="entry name" value="SNase_OB-fold_sf"/>
</dbReference>
<name>A0A1S7UAQ8_9HYPH</name>
<dbReference type="Gene3D" id="2.40.50.90">
    <property type="match status" value="1"/>
</dbReference>
<reference evidence="2" key="1">
    <citation type="submission" date="2016-01" db="EMBL/GenBank/DDBJ databases">
        <authorList>
            <person name="Regsiter A."/>
            <person name="william w."/>
        </authorList>
    </citation>
    <scope>NUCLEOTIDE SEQUENCE</scope>
    <source>
        <strain evidence="2">NCPPB 1641</strain>
    </source>
</reference>
<organism evidence="2 3">
    <name type="scientific">Agrobacterium deltaense NCPPB 1641</name>
    <dbReference type="NCBI Taxonomy" id="1183425"/>
    <lineage>
        <taxon>Bacteria</taxon>
        <taxon>Pseudomonadati</taxon>
        <taxon>Pseudomonadota</taxon>
        <taxon>Alphaproteobacteria</taxon>
        <taxon>Hyphomicrobiales</taxon>
        <taxon>Rhizobiaceae</taxon>
        <taxon>Rhizobium/Agrobacterium group</taxon>
        <taxon>Agrobacterium</taxon>
    </lineage>
</organism>
<protein>
    <recommendedName>
        <fullName evidence="4">TNase-like domain-containing protein</fullName>
    </recommendedName>
</protein>
<dbReference type="SUPFAM" id="SSF50199">
    <property type="entry name" value="Staphylococcal nuclease"/>
    <property type="match status" value="1"/>
</dbReference>
<proteinExistence type="predicted"/>
<feature type="compositionally biased region" description="Polar residues" evidence="1">
    <location>
        <begin position="1"/>
        <end position="23"/>
    </location>
</feature>
<dbReference type="AlphaFoldDB" id="A0A1S7UAQ8"/>
<dbReference type="EMBL" id="FCNP01000050">
    <property type="protein sequence ID" value="CVI63977.1"/>
    <property type="molecule type" value="Genomic_DNA"/>
</dbReference>
<evidence type="ECO:0008006" key="4">
    <source>
        <dbReference type="Google" id="ProtNLM"/>
    </source>
</evidence>
<gene>
    <name evidence="2" type="ORF">AGR7A_pAt30055</name>
</gene>
<evidence type="ECO:0000313" key="3">
    <source>
        <dbReference type="Proteomes" id="UP000192140"/>
    </source>
</evidence>
<evidence type="ECO:0000256" key="1">
    <source>
        <dbReference type="SAM" id="MobiDB-lite"/>
    </source>
</evidence>
<sequence length="88" mass="9564">MLSMGTRSDSKASISGTPLSTPRKSVAGLCAEHRTGDIARQRLLTLLNGGTLSLQRGTRDEDCYGRKLHIVERNHRSLGEMLVEDGLA</sequence>
<accession>A0A1S7UAQ8</accession>
<dbReference type="Proteomes" id="UP000192140">
    <property type="component" value="Unassembled WGS sequence"/>
</dbReference>
<evidence type="ECO:0000313" key="2">
    <source>
        <dbReference type="EMBL" id="CVI63977.1"/>
    </source>
</evidence>
<keyword evidence="3" id="KW-1185">Reference proteome</keyword>